<organism evidence="5 6">
    <name type="scientific">Streptomyces smaragdinus</name>
    <dbReference type="NCBI Taxonomy" id="2585196"/>
    <lineage>
        <taxon>Bacteria</taxon>
        <taxon>Bacillati</taxon>
        <taxon>Actinomycetota</taxon>
        <taxon>Actinomycetes</taxon>
        <taxon>Kitasatosporales</taxon>
        <taxon>Streptomycetaceae</taxon>
        <taxon>Streptomyces</taxon>
    </lineage>
</organism>
<dbReference type="InterPro" id="IPR029063">
    <property type="entry name" value="SAM-dependent_MTases_sf"/>
</dbReference>
<reference evidence="5 6" key="1">
    <citation type="submission" date="2019-10" db="EMBL/GenBank/DDBJ databases">
        <title>Streptomyces smaragdinus sp. nov. and Streptomyces fabii sp. nov., isolated from the gut of fungus growing-termite Macrotermes natalensis.</title>
        <authorList>
            <person name="Schwitalla J."/>
            <person name="Benndorf R."/>
            <person name="Martin K."/>
            <person name="De Beer W."/>
            <person name="Kaster A.-K."/>
            <person name="Vollmers J."/>
            <person name="Poulsen M."/>
            <person name="Beemelmanns C."/>
        </authorList>
    </citation>
    <scope>NUCLEOTIDE SEQUENCE [LARGE SCALE GENOMIC DNA]</scope>
    <source>
        <strain evidence="5 6">RB5</strain>
    </source>
</reference>
<dbReference type="Gene3D" id="3.40.50.150">
    <property type="entry name" value="Vaccinia Virus protein VP39"/>
    <property type="match status" value="1"/>
</dbReference>
<evidence type="ECO:0000256" key="3">
    <source>
        <dbReference type="ARBA" id="ARBA00022679"/>
    </source>
</evidence>
<dbReference type="InterPro" id="IPR013216">
    <property type="entry name" value="Methyltransf_11"/>
</dbReference>
<dbReference type="GO" id="GO:0008757">
    <property type="term" value="F:S-adenosylmethionine-dependent methyltransferase activity"/>
    <property type="evidence" value="ECO:0007669"/>
    <property type="project" value="InterPro"/>
</dbReference>
<proteinExistence type="inferred from homology"/>
<dbReference type="SUPFAM" id="SSF53335">
    <property type="entry name" value="S-adenosyl-L-methionine-dependent methyltransferases"/>
    <property type="match status" value="1"/>
</dbReference>
<keyword evidence="3 5" id="KW-0808">Transferase</keyword>
<protein>
    <submittedName>
        <fullName evidence="5">Putative methyltransferase</fullName>
        <ecNumber evidence="5">2.1.1.-</ecNumber>
    </submittedName>
</protein>
<comment type="similarity">
    <text evidence="1">Belongs to the methyltransferase superfamily.</text>
</comment>
<evidence type="ECO:0000313" key="5">
    <source>
        <dbReference type="EMBL" id="MQY16509.1"/>
    </source>
</evidence>
<feature type="domain" description="Methyltransferase type 11" evidence="4">
    <location>
        <begin position="50"/>
        <end position="139"/>
    </location>
</feature>
<dbReference type="InterPro" id="IPR051052">
    <property type="entry name" value="Diverse_substrate_MTase"/>
</dbReference>
<dbReference type="Pfam" id="PF08241">
    <property type="entry name" value="Methyltransf_11"/>
    <property type="match status" value="1"/>
</dbReference>
<keyword evidence="6" id="KW-1185">Reference proteome</keyword>
<dbReference type="AlphaFoldDB" id="A0A7K0CSR8"/>
<evidence type="ECO:0000259" key="4">
    <source>
        <dbReference type="Pfam" id="PF08241"/>
    </source>
</evidence>
<evidence type="ECO:0000256" key="2">
    <source>
        <dbReference type="ARBA" id="ARBA00022603"/>
    </source>
</evidence>
<dbReference type="EC" id="2.1.1.-" evidence="5"/>
<name>A0A7K0CSR8_9ACTN</name>
<dbReference type="PANTHER" id="PTHR44942:SF4">
    <property type="entry name" value="METHYLTRANSFERASE TYPE 11 DOMAIN-CONTAINING PROTEIN"/>
    <property type="match status" value="1"/>
</dbReference>
<evidence type="ECO:0000313" key="6">
    <source>
        <dbReference type="Proteomes" id="UP000466345"/>
    </source>
</evidence>
<dbReference type="RefSeq" id="WP_153457304.1">
    <property type="nucleotide sequence ID" value="NZ_WEGJ01000058.1"/>
</dbReference>
<dbReference type="GO" id="GO:0032259">
    <property type="term" value="P:methylation"/>
    <property type="evidence" value="ECO:0007669"/>
    <property type="project" value="UniProtKB-KW"/>
</dbReference>
<sequence>MTTQPGNTPRALSFDEAAAHYAAVRPDYPPALFDAIEDLTARPLAGSDVLDCGAGTGIATRLLRARGARVVSLEPGAGMAAELRRAEPTAPLVRGDGNHLPFAANTFDLLTYAQAWHWTDPDRSVPEALRVLRPDGALALWWNEADVTVEWVAEEERALSMHARGATDELDGVLAPYPVTLETVRVPWSRRLTVTGHVRNIASHSHFLIMDPADRTKALDGLTAELERLFPDGELDEPYVCNLTVVRPAAG</sequence>
<dbReference type="PANTHER" id="PTHR44942">
    <property type="entry name" value="METHYLTRANSF_11 DOMAIN-CONTAINING PROTEIN"/>
    <property type="match status" value="1"/>
</dbReference>
<gene>
    <name evidence="5" type="ORF">SRB5_67080</name>
</gene>
<keyword evidence="2 5" id="KW-0489">Methyltransferase</keyword>
<accession>A0A7K0CSR8</accession>
<dbReference type="OrthoDB" id="9797252at2"/>
<dbReference type="EMBL" id="WEGJ01000058">
    <property type="protein sequence ID" value="MQY16509.1"/>
    <property type="molecule type" value="Genomic_DNA"/>
</dbReference>
<dbReference type="CDD" id="cd02440">
    <property type="entry name" value="AdoMet_MTases"/>
    <property type="match status" value="1"/>
</dbReference>
<comment type="caution">
    <text evidence="5">The sequence shown here is derived from an EMBL/GenBank/DDBJ whole genome shotgun (WGS) entry which is preliminary data.</text>
</comment>
<evidence type="ECO:0000256" key="1">
    <source>
        <dbReference type="ARBA" id="ARBA00008361"/>
    </source>
</evidence>
<dbReference type="Proteomes" id="UP000466345">
    <property type="component" value="Unassembled WGS sequence"/>
</dbReference>